<organism evidence="2 3">
    <name type="scientific">Diaphorina citri</name>
    <name type="common">Asian citrus psyllid</name>
    <dbReference type="NCBI Taxonomy" id="121845"/>
    <lineage>
        <taxon>Eukaryota</taxon>
        <taxon>Metazoa</taxon>
        <taxon>Ecdysozoa</taxon>
        <taxon>Arthropoda</taxon>
        <taxon>Hexapoda</taxon>
        <taxon>Insecta</taxon>
        <taxon>Pterygota</taxon>
        <taxon>Neoptera</taxon>
        <taxon>Paraneoptera</taxon>
        <taxon>Hemiptera</taxon>
        <taxon>Sternorrhyncha</taxon>
        <taxon>Psylloidea</taxon>
        <taxon>Psyllidae</taxon>
        <taxon>Diaphorininae</taxon>
        <taxon>Diaphorina</taxon>
    </lineage>
</organism>
<proteinExistence type="predicted"/>
<evidence type="ECO:0000256" key="1">
    <source>
        <dbReference type="SAM" id="MobiDB-lite"/>
    </source>
</evidence>
<dbReference type="KEGG" id="dci:113468632"/>
<dbReference type="Proteomes" id="UP000079169">
    <property type="component" value="Unplaced"/>
</dbReference>
<dbReference type="PANTHER" id="PTHR33053:SF9">
    <property type="entry name" value="AGAP000105-PA"/>
    <property type="match status" value="1"/>
</dbReference>
<protein>
    <submittedName>
        <fullName evidence="3">Uncharacterized protein LOC113468632 isoform X1</fullName>
    </submittedName>
</protein>
<dbReference type="GeneID" id="113468632"/>
<reference evidence="3" key="1">
    <citation type="submission" date="2025-08" db="UniProtKB">
        <authorList>
            <consortium name="RefSeq"/>
        </authorList>
    </citation>
    <scope>IDENTIFICATION</scope>
</reference>
<dbReference type="RefSeq" id="XP_026681514.1">
    <property type="nucleotide sequence ID" value="XM_026825713.1"/>
</dbReference>
<evidence type="ECO:0000313" key="3">
    <source>
        <dbReference type="RefSeq" id="XP_026681514.1"/>
    </source>
</evidence>
<keyword evidence="2" id="KW-1185">Reference proteome</keyword>
<accession>A0A3Q0IZ93</accession>
<name>A0A3Q0IZ93_DIACI</name>
<evidence type="ECO:0000313" key="2">
    <source>
        <dbReference type="Proteomes" id="UP000079169"/>
    </source>
</evidence>
<sequence>MPKDCQRPKFINRTTYWRKKRKGHEESNSNNRISVQGHEESNSNNRIFVQGHETINLAETAGCESSCFGCISPENNEKLGSDFNIQNFIVDFALKTNQTHSNINFLLNGLKKHSCFKDLPNDARTLLKTPREDIKKLKVLEPGFYYHFGIQYYVTLFLSKVGFSENIELCIGIDGLPLTDSSRSVFWPILGYVWPSKTNIFVIGLYWGLDKPKSSNEYLSPFVEEMKRIQDEGFDFQGKKVCVGIKFFACDSPAKSFILNIKGHAGYSSCTRCFSRGERLNGRTCFPVVVGKKRSHENFILREDSAHHLENKSVLLELDIDMIRSFPLDYMHVVCLGVIKKLLLLLTCSAPVSLRIDKRKRGNEISDWTKINNLIELCRLCLPQDFSRKSRPLEDIKHWKATEFRLFLVYVGPIVLKDNIDKIQFDNFLSLHIAIKILSSKMFDKLSNYAFDLLKYFVRTFSEIYGNHLISHNVHALLHIKEDYQKFGCLDNYSCFPFENYLGQLKKKLRHCNKPLEQIVNRTIELQINNNLFKDESNLYGPCKAHTKGPICLGVRSDTQYSKLKTVSCTLFVNRIKKSDSYIITKNLEIVQIENFVKTTTEELLIIGFRFQSVKDVFETPIKSSRLLEFVVDEINENLEVWKLSDLLAKCIVFTVQGKKFAIGLAHTISVPT</sequence>
<dbReference type="PaxDb" id="121845-A0A3Q0IZ93"/>
<dbReference type="PANTHER" id="PTHR33053">
    <property type="entry name" value="PROTEIN, PUTATIVE-RELATED"/>
    <property type="match status" value="1"/>
</dbReference>
<feature type="region of interest" description="Disordered" evidence="1">
    <location>
        <begin position="19"/>
        <end position="41"/>
    </location>
</feature>
<gene>
    <name evidence="3" type="primary">LOC113468632</name>
</gene>
<dbReference type="AlphaFoldDB" id="A0A3Q0IZ93"/>